<reference evidence="1 2" key="1">
    <citation type="journal article" date="2006" name="PLoS Genet.">
        <title>The complete genome sequence and comparative genome analysis of the high pathogenicity Yersinia enterocolitica strain 8081.</title>
        <authorList>
            <person name="Thomson N.R."/>
            <person name="Howard S."/>
            <person name="Wren B.W."/>
            <person name="Holden M.T.G."/>
            <person name="Crossman L."/>
            <person name="Challis G.L."/>
            <person name="Churcher C."/>
            <person name="Mungall K."/>
            <person name="Brooks K."/>
            <person name="Chillingworth T."/>
            <person name="Feltwell T."/>
            <person name="Abdellah Z."/>
            <person name="Hauser H."/>
            <person name="Jagels K."/>
            <person name="Maddison M."/>
            <person name="Moule S."/>
            <person name="Sanders M."/>
            <person name="Whitehead S."/>
            <person name="Quail M.A."/>
            <person name="Dougan G."/>
            <person name="Parkhill J."/>
            <person name="Prentice M.B."/>
        </authorList>
    </citation>
    <scope>NUCLEOTIDE SEQUENCE [LARGE SCALE GENOMIC DNA]</scope>
    <source>
        <strain evidence="2">NCTC 13174 / 8081</strain>
    </source>
</reference>
<protein>
    <submittedName>
        <fullName evidence="1">Exported protein</fullName>
    </submittedName>
</protein>
<evidence type="ECO:0000313" key="2">
    <source>
        <dbReference type="Proteomes" id="UP000000642"/>
    </source>
</evidence>
<dbReference type="OrthoDB" id="6624834at2"/>
<proteinExistence type="predicted"/>
<dbReference type="HOGENOM" id="CLU_1824600_0_0_6"/>
<dbReference type="PATRIC" id="fig|393305.7.peg.3551"/>
<dbReference type="KEGG" id="yen:YE3342"/>
<dbReference type="Proteomes" id="UP000000642">
    <property type="component" value="Chromosome"/>
</dbReference>
<sequence length="141" mass="16308">MVISTLIMAFACFFFSLSISLEVKDLLAKHSLLYSKLVGYSSLAEKLKMEKVSKSKVNDHLNDRIGNVLNTFFNDEAIKIKLTGMTRDYISLTVENSQVTKFIDIFFTLTQNENIEIIYLDIRFIEGGDYINYDMHLWKKS</sequence>
<name>A1JPG6_YERE8</name>
<dbReference type="AlphaFoldDB" id="A1JPG6"/>
<dbReference type="EMBL" id="AM286415">
    <property type="protein sequence ID" value="CAL13370.1"/>
    <property type="molecule type" value="Genomic_DNA"/>
</dbReference>
<evidence type="ECO:0000313" key="1">
    <source>
        <dbReference type="EMBL" id="CAL13370.1"/>
    </source>
</evidence>
<gene>
    <name evidence="1" type="ordered locus">YE3342</name>
</gene>
<accession>A1JPG6</accession>
<organism evidence="1 2">
    <name type="scientific">Yersinia enterocolitica serotype O:8 / biotype 1B (strain NCTC 13174 / 8081)</name>
    <dbReference type="NCBI Taxonomy" id="393305"/>
    <lineage>
        <taxon>Bacteria</taxon>
        <taxon>Pseudomonadati</taxon>
        <taxon>Pseudomonadota</taxon>
        <taxon>Gammaproteobacteria</taxon>
        <taxon>Enterobacterales</taxon>
        <taxon>Yersiniaceae</taxon>
        <taxon>Yersinia</taxon>
    </lineage>
</organism>